<dbReference type="InParanoid" id="A0A7N2LNA8"/>
<keyword evidence="2" id="KW-1185">Reference proteome</keyword>
<protein>
    <recommendedName>
        <fullName evidence="3">RNase H type-1 domain-containing protein</fullName>
    </recommendedName>
</protein>
<dbReference type="Proteomes" id="UP000594261">
    <property type="component" value="Chromosome 5"/>
</dbReference>
<dbReference type="Gramene" id="QL05p019721:mrna">
    <property type="protein sequence ID" value="QL05p019721:mrna"/>
    <property type="gene ID" value="QL05p019721"/>
</dbReference>
<organism evidence="1 2">
    <name type="scientific">Quercus lobata</name>
    <name type="common">Valley oak</name>
    <dbReference type="NCBI Taxonomy" id="97700"/>
    <lineage>
        <taxon>Eukaryota</taxon>
        <taxon>Viridiplantae</taxon>
        <taxon>Streptophyta</taxon>
        <taxon>Embryophyta</taxon>
        <taxon>Tracheophyta</taxon>
        <taxon>Spermatophyta</taxon>
        <taxon>Magnoliopsida</taxon>
        <taxon>eudicotyledons</taxon>
        <taxon>Gunneridae</taxon>
        <taxon>Pentapetalae</taxon>
        <taxon>rosids</taxon>
        <taxon>fabids</taxon>
        <taxon>Fagales</taxon>
        <taxon>Fagaceae</taxon>
        <taxon>Quercus</taxon>
    </lineage>
</organism>
<proteinExistence type="predicted"/>
<dbReference type="EMBL" id="LRBV02000005">
    <property type="status" value="NOT_ANNOTATED_CDS"/>
    <property type="molecule type" value="Genomic_DNA"/>
</dbReference>
<accession>A0A7N2LNA8</accession>
<dbReference type="EnsemblPlants" id="QL05p019721:mrna">
    <property type="protein sequence ID" value="QL05p019721:mrna"/>
    <property type="gene ID" value="QL05p019721"/>
</dbReference>
<evidence type="ECO:0008006" key="3">
    <source>
        <dbReference type="Google" id="ProtNLM"/>
    </source>
</evidence>
<evidence type="ECO:0000313" key="1">
    <source>
        <dbReference type="EnsemblPlants" id="QL05p019721:mrna"/>
    </source>
</evidence>
<dbReference type="AlphaFoldDB" id="A0A7N2LNA8"/>
<name>A0A7N2LNA8_QUELO</name>
<sequence>MQMSKATETVNRGSSCPLDGSLTGAMAVDIATIAPFFNLLSTMGSMLHHVEVQHTRREGNKAAHGLAQYAQYVDDYVTWMEETPTIIESAVASDVNQLIQT</sequence>
<evidence type="ECO:0000313" key="2">
    <source>
        <dbReference type="Proteomes" id="UP000594261"/>
    </source>
</evidence>
<reference evidence="1 2" key="1">
    <citation type="journal article" date="2016" name="G3 (Bethesda)">
        <title>First Draft Assembly and Annotation of the Genome of a California Endemic Oak Quercus lobata Nee (Fagaceae).</title>
        <authorList>
            <person name="Sork V.L."/>
            <person name="Fitz-Gibbon S.T."/>
            <person name="Puiu D."/>
            <person name="Crepeau M."/>
            <person name="Gugger P.F."/>
            <person name="Sherman R."/>
            <person name="Stevens K."/>
            <person name="Langley C.H."/>
            <person name="Pellegrini M."/>
            <person name="Salzberg S.L."/>
        </authorList>
    </citation>
    <scope>NUCLEOTIDE SEQUENCE [LARGE SCALE GENOMIC DNA]</scope>
    <source>
        <strain evidence="1 2">cv. SW786</strain>
    </source>
</reference>
<reference evidence="1" key="2">
    <citation type="submission" date="2021-01" db="UniProtKB">
        <authorList>
            <consortium name="EnsemblPlants"/>
        </authorList>
    </citation>
    <scope>IDENTIFICATION</scope>
</reference>